<keyword evidence="4 11" id="KW-0689">Ribosomal protein</keyword>
<evidence type="ECO:0000256" key="4">
    <source>
        <dbReference type="ARBA" id="ARBA00022980"/>
    </source>
</evidence>
<keyword evidence="3" id="KW-0809">Transit peptide</keyword>
<evidence type="ECO:0000256" key="6">
    <source>
        <dbReference type="ARBA" id="ARBA00023274"/>
    </source>
</evidence>
<dbReference type="PANTHER" id="PTHR13231:SF3">
    <property type="entry name" value="SMALL RIBOSOMAL SUBUNIT PROTEIN MS31"/>
    <property type="match status" value="1"/>
</dbReference>
<evidence type="ECO:0000313" key="10">
    <source>
        <dbReference type="Proteomes" id="UP000694888"/>
    </source>
</evidence>
<feature type="compositionally biased region" description="Basic residues" evidence="9">
    <location>
        <begin position="68"/>
        <end position="79"/>
    </location>
</feature>
<dbReference type="Proteomes" id="UP000694888">
    <property type="component" value="Unplaced"/>
</dbReference>
<keyword evidence="10" id="KW-1185">Reference proteome</keyword>
<evidence type="ECO:0000256" key="9">
    <source>
        <dbReference type="SAM" id="MobiDB-lite"/>
    </source>
</evidence>
<evidence type="ECO:0000256" key="8">
    <source>
        <dbReference type="ARBA" id="ARBA00035363"/>
    </source>
</evidence>
<comment type="similarity">
    <text evidence="2">Belongs to the mitochondrion-specific ribosomal protein mS31 family.</text>
</comment>
<dbReference type="GO" id="GO:0005840">
    <property type="term" value="C:ribosome"/>
    <property type="evidence" value="ECO:0007669"/>
    <property type="project" value="UniProtKB-KW"/>
</dbReference>
<evidence type="ECO:0000256" key="2">
    <source>
        <dbReference type="ARBA" id="ARBA00011057"/>
    </source>
</evidence>
<protein>
    <recommendedName>
        <fullName evidence="7">Small ribosomal subunit protein mS31</fullName>
    </recommendedName>
    <alternativeName>
        <fullName evidence="8">28S ribosomal protein S31, mitochondrial</fullName>
    </alternativeName>
</protein>
<dbReference type="GeneID" id="101850098"/>
<sequence length="365" mass="41067">MIRSQLVRLVRTVHSKGNFTADLGSIGRPCGKLASCPVQVTCQRNFRATAVRGDESQDSNDAPGRPLARPRIKNKKRAGVKVSQELEQAAVKAAKSLPGDWTKTADELLARLSSHQEPKVMSQEEQAGEVPPARDVSEPSLLETMQVGRGFKPQRGRGDGGDQRSGGLGLQDDDMYNRSATQFSGSRTQMGGRRVARRTEVFKDIFSVPRIEIFDAEKVKSKEGDSATVLGQGLSERVEQEKLHHMQGGLPRNAFEEMIEWTREGKMWTFPVDNEADMWEERQYKFHQHVFLDGDLEQFPARGPVRKFMELVVLGLSQNPWMSVPEKRGHIAWFAEYFREKQDLLESSLGLEGRMKEKEGVKEGE</sequence>
<reference evidence="11" key="1">
    <citation type="submission" date="2025-08" db="UniProtKB">
        <authorList>
            <consortium name="RefSeq"/>
        </authorList>
    </citation>
    <scope>IDENTIFICATION</scope>
</reference>
<dbReference type="Pfam" id="PF15433">
    <property type="entry name" value="MRP-S31"/>
    <property type="match status" value="1"/>
</dbReference>
<feature type="region of interest" description="Disordered" evidence="9">
    <location>
        <begin position="51"/>
        <end position="80"/>
    </location>
</feature>
<dbReference type="PANTHER" id="PTHR13231">
    <property type="entry name" value="MITOCHONDRIAL RIBOSOMAL PROTEIN S31"/>
    <property type="match status" value="1"/>
</dbReference>
<comment type="subcellular location">
    <subcellularLocation>
        <location evidence="1">Mitochondrion</location>
    </subcellularLocation>
</comment>
<gene>
    <name evidence="11" type="primary">LOC101850098</name>
</gene>
<evidence type="ECO:0000256" key="5">
    <source>
        <dbReference type="ARBA" id="ARBA00023128"/>
    </source>
</evidence>
<proteinExistence type="inferred from homology"/>
<keyword evidence="6" id="KW-0687">Ribonucleoprotein</keyword>
<keyword evidence="5" id="KW-0496">Mitochondrion</keyword>
<dbReference type="InterPro" id="IPR026299">
    <property type="entry name" value="MRP-S31"/>
</dbReference>
<dbReference type="RefSeq" id="XP_005102736.2">
    <property type="nucleotide sequence ID" value="XM_005102679.3"/>
</dbReference>
<evidence type="ECO:0000256" key="3">
    <source>
        <dbReference type="ARBA" id="ARBA00022946"/>
    </source>
</evidence>
<name>A0ABM0JVW4_APLCA</name>
<feature type="region of interest" description="Disordered" evidence="9">
    <location>
        <begin position="115"/>
        <end position="175"/>
    </location>
</feature>
<evidence type="ECO:0000256" key="7">
    <source>
        <dbReference type="ARBA" id="ARBA00035133"/>
    </source>
</evidence>
<accession>A0ABM0JVW4</accession>
<evidence type="ECO:0000313" key="11">
    <source>
        <dbReference type="RefSeq" id="XP_005102736.2"/>
    </source>
</evidence>
<organism evidence="10 11">
    <name type="scientific">Aplysia californica</name>
    <name type="common">California sea hare</name>
    <dbReference type="NCBI Taxonomy" id="6500"/>
    <lineage>
        <taxon>Eukaryota</taxon>
        <taxon>Metazoa</taxon>
        <taxon>Spiralia</taxon>
        <taxon>Lophotrochozoa</taxon>
        <taxon>Mollusca</taxon>
        <taxon>Gastropoda</taxon>
        <taxon>Heterobranchia</taxon>
        <taxon>Euthyneura</taxon>
        <taxon>Tectipleura</taxon>
        <taxon>Aplysiida</taxon>
        <taxon>Aplysioidea</taxon>
        <taxon>Aplysiidae</taxon>
        <taxon>Aplysia</taxon>
    </lineage>
</organism>
<evidence type="ECO:0000256" key="1">
    <source>
        <dbReference type="ARBA" id="ARBA00004173"/>
    </source>
</evidence>